<dbReference type="GO" id="GO:0015499">
    <property type="term" value="F:formate transmembrane transporter activity"/>
    <property type="evidence" value="ECO:0007669"/>
    <property type="project" value="TreeGrafter"/>
</dbReference>
<evidence type="ECO:0000256" key="3">
    <source>
        <dbReference type="ARBA" id="ARBA00022692"/>
    </source>
</evidence>
<dbReference type="PANTHER" id="PTHR30520:SF6">
    <property type="entry name" value="FORMATE_NITRATE FAMILY TRANSPORTER (EUROFUNG)"/>
    <property type="match status" value="1"/>
</dbReference>
<evidence type="ECO:0000256" key="4">
    <source>
        <dbReference type="ARBA" id="ARBA00022989"/>
    </source>
</evidence>
<evidence type="ECO:0000256" key="2">
    <source>
        <dbReference type="ARBA" id="ARBA00022448"/>
    </source>
</evidence>
<keyword evidence="5 7" id="KW-0472">Membrane</keyword>
<dbReference type="AlphaFoldDB" id="A0A4Y8L085"/>
<keyword evidence="9" id="KW-1185">Reference proteome</keyword>
<dbReference type="RefSeq" id="WP_134436614.1">
    <property type="nucleotide sequence ID" value="NZ_SOML01000007.1"/>
</dbReference>
<comment type="subcellular location">
    <subcellularLocation>
        <location evidence="1">Membrane</location>
        <topology evidence="1">Multi-pass membrane protein</topology>
    </subcellularLocation>
</comment>
<evidence type="ECO:0000256" key="5">
    <source>
        <dbReference type="ARBA" id="ARBA00023136"/>
    </source>
</evidence>
<sequence>MANYYSPKEITHNFASSAAYKRGLSLPRFITIAILGGAFIAFGGMLSIMVAGGIPGIGAGNPGLVKFIAGALFPVGLIMVSITGADLFTSNCAAFTYKYLGKEIRLHVFFKYLLLSYIFNFIGTQIVAFLLSFEVGLLDKEPWQSYLFHYTEAKVNQDFIKILLKGIGANWLVCLGMFMGYSAKDITGKCIAIWIPVMLFVTLGYEHSIANMFFIPAAIYAGADITWTDFFIQNLIPATLGNFIGGAVFVGCAYTYLYLRPEKV</sequence>
<feature type="transmembrane region" description="Helical" evidence="7">
    <location>
        <begin position="235"/>
        <end position="259"/>
    </location>
</feature>
<feature type="transmembrane region" description="Helical" evidence="7">
    <location>
        <begin position="29"/>
        <end position="55"/>
    </location>
</feature>
<dbReference type="PANTHER" id="PTHR30520">
    <property type="entry name" value="FORMATE TRANSPORTER-RELATED"/>
    <property type="match status" value="1"/>
</dbReference>
<feature type="transmembrane region" description="Helical" evidence="7">
    <location>
        <begin position="67"/>
        <end position="88"/>
    </location>
</feature>
<evidence type="ECO:0000256" key="6">
    <source>
        <dbReference type="ARBA" id="ARBA00049660"/>
    </source>
</evidence>
<protein>
    <submittedName>
        <fullName evidence="8">Formate/nitrite transporter family protein</fullName>
    </submittedName>
</protein>
<dbReference type="InterPro" id="IPR000292">
    <property type="entry name" value="For/NO2_transpt"/>
</dbReference>
<dbReference type="OrthoDB" id="9786493at2"/>
<dbReference type="Gene3D" id="1.20.1080.10">
    <property type="entry name" value="Glycerol uptake facilitator protein"/>
    <property type="match status" value="1"/>
</dbReference>
<dbReference type="NCBIfam" id="TIGR00790">
    <property type="entry name" value="fnt"/>
    <property type="match status" value="1"/>
</dbReference>
<feature type="transmembrane region" description="Helical" evidence="7">
    <location>
        <begin position="162"/>
        <end position="181"/>
    </location>
</feature>
<name>A0A4Y8L085_9BACT</name>
<keyword evidence="2" id="KW-0813">Transport</keyword>
<dbReference type="EMBL" id="SOML01000007">
    <property type="protein sequence ID" value="TFD95574.1"/>
    <property type="molecule type" value="Genomic_DNA"/>
</dbReference>
<proteinExistence type="inferred from homology"/>
<dbReference type="InterPro" id="IPR023271">
    <property type="entry name" value="Aquaporin-like"/>
</dbReference>
<dbReference type="STRING" id="1121485.GCA_000426485_03262"/>
<gene>
    <name evidence="8" type="ORF">E2605_12080</name>
</gene>
<reference evidence="8 9" key="1">
    <citation type="submission" date="2019-03" db="EMBL/GenBank/DDBJ databases">
        <title>San Antonio Military Medical Center submission to MRSN (WRAIR), pending publication.</title>
        <authorList>
            <person name="Blyth D.M."/>
            <person name="Mccarthy S.L."/>
            <person name="Schall S.E."/>
            <person name="Stam J.A."/>
            <person name="Ong A.C."/>
            <person name="Mcgann P.T."/>
        </authorList>
    </citation>
    <scope>NUCLEOTIDE SEQUENCE [LARGE SCALE GENOMIC DNA]</scope>
    <source>
        <strain evidence="8 9">MRSN571793</strain>
    </source>
</reference>
<feature type="transmembrane region" description="Helical" evidence="7">
    <location>
        <begin position="109"/>
        <end position="133"/>
    </location>
</feature>
<dbReference type="Pfam" id="PF01226">
    <property type="entry name" value="Form_Nir_trans"/>
    <property type="match status" value="1"/>
</dbReference>
<feature type="transmembrane region" description="Helical" evidence="7">
    <location>
        <begin position="193"/>
        <end position="215"/>
    </location>
</feature>
<organism evidence="8 9">
    <name type="scientific">Dysgonomonas capnocytophagoides</name>
    <dbReference type="NCBI Taxonomy" id="45254"/>
    <lineage>
        <taxon>Bacteria</taxon>
        <taxon>Pseudomonadati</taxon>
        <taxon>Bacteroidota</taxon>
        <taxon>Bacteroidia</taxon>
        <taxon>Bacteroidales</taxon>
        <taxon>Dysgonomonadaceae</taxon>
        <taxon>Dysgonomonas</taxon>
    </lineage>
</organism>
<evidence type="ECO:0000313" key="8">
    <source>
        <dbReference type="EMBL" id="TFD95574.1"/>
    </source>
</evidence>
<evidence type="ECO:0000313" key="9">
    <source>
        <dbReference type="Proteomes" id="UP000297861"/>
    </source>
</evidence>
<dbReference type="Proteomes" id="UP000297861">
    <property type="component" value="Unassembled WGS sequence"/>
</dbReference>
<keyword evidence="4 7" id="KW-1133">Transmembrane helix</keyword>
<keyword evidence="3 7" id="KW-0812">Transmembrane</keyword>
<evidence type="ECO:0000256" key="1">
    <source>
        <dbReference type="ARBA" id="ARBA00004141"/>
    </source>
</evidence>
<comment type="caution">
    <text evidence="8">The sequence shown here is derived from an EMBL/GenBank/DDBJ whole genome shotgun (WGS) entry which is preliminary data.</text>
</comment>
<dbReference type="GO" id="GO:0005886">
    <property type="term" value="C:plasma membrane"/>
    <property type="evidence" value="ECO:0007669"/>
    <property type="project" value="TreeGrafter"/>
</dbReference>
<dbReference type="FunFam" id="1.20.1080.10:FF:000011">
    <property type="entry name" value="Formate family transporter"/>
    <property type="match status" value="1"/>
</dbReference>
<evidence type="ECO:0000256" key="7">
    <source>
        <dbReference type="SAM" id="Phobius"/>
    </source>
</evidence>
<comment type="similarity">
    <text evidence="6">Belongs to the FNT transporter (TC 1.A.16) family.</text>
</comment>
<accession>A0A4Y8L085</accession>